<proteinExistence type="predicted"/>
<sequence>MDGECPNFGDHQRQHISLSEFQRLIRAQLARDRGSDADAMPLYLSGSVGALFKVRLSSHGYTLVAKGVEHARLTRLQHEKKVYDRLRTIQGKYVPVCLGNVDLVLPYYYDGGVYKHFLFLGWAGRPLFDLHSEADKAAIVDTVSAGFKAIHNLHVLHGDADNGHVMIVDFERAKLSNREPLGPISPNRKRKHGMCREKQGRNNKFTTELRSIVQGVKRSIEQ</sequence>
<evidence type="ECO:0000256" key="1">
    <source>
        <dbReference type="SAM" id="MobiDB-lite"/>
    </source>
</evidence>
<dbReference type="VEuPathDB" id="FungiDB:F4678DRAFT_413213"/>
<evidence type="ECO:0000313" key="3">
    <source>
        <dbReference type="Proteomes" id="UP001148614"/>
    </source>
</evidence>
<dbReference type="InterPro" id="IPR011009">
    <property type="entry name" value="Kinase-like_dom_sf"/>
</dbReference>
<accession>A0A9W8N8C5</accession>
<gene>
    <name evidence="2" type="ORF">NPX13_g8620</name>
</gene>
<feature type="region of interest" description="Disordered" evidence="1">
    <location>
        <begin position="179"/>
        <end position="200"/>
    </location>
</feature>
<protein>
    <recommendedName>
        <fullName evidence="4">Protein kinase domain-containing protein</fullName>
    </recommendedName>
</protein>
<dbReference type="EMBL" id="JANPWZ010001925">
    <property type="protein sequence ID" value="KAJ3562288.1"/>
    <property type="molecule type" value="Genomic_DNA"/>
</dbReference>
<evidence type="ECO:0008006" key="4">
    <source>
        <dbReference type="Google" id="ProtNLM"/>
    </source>
</evidence>
<dbReference type="Proteomes" id="UP001148614">
    <property type="component" value="Unassembled WGS sequence"/>
</dbReference>
<dbReference type="SUPFAM" id="SSF56112">
    <property type="entry name" value="Protein kinase-like (PK-like)"/>
    <property type="match status" value="1"/>
</dbReference>
<keyword evidence="3" id="KW-1185">Reference proteome</keyword>
<comment type="caution">
    <text evidence="2">The sequence shown here is derived from an EMBL/GenBank/DDBJ whole genome shotgun (WGS) entry which is preliminary data.</text>
</comment>
<dbReference type="AlphaFoldDB" id="A0A9W8N8C5"/>
<evidence type="ECO:0000313" key="2">
    <source>
        <dbReference type="EMBL" id="KAJ3562288.1"/>
    </source>
</evidence>
<reference evidence="2" key="1">
    <citation type="submission" date="2022-07" db="EMBL/GenBank/DDBJ databases">
        <title>Genome Sequence of Xylaria arbuscula.</title>
        <authorList>
            <person name="Buettner E."/>
        </authorList>
    </citation>
    <scope>NUCLEOTIDE SEQUENCE</scope>
    <source>
        <strain evidence="2">VT107</strain>
    </source>
</reference>
<organism evidence="2 3">
    <name type="scientific">Xylaria arbuscula</name>
    <dbReference type="NCBI Taxonomy" id="114810"/>
    <lineage>
        <taxon>Eukaryota</taxon>
        <taxon>Fungi</taxon>
        <taxon>Dikarya</taxon>
        <taxon>Ascomycota</taxon>
        <taxon>Pezizomycotina</taxon>
        <taxon>Sordariomycetes</taxon>
        <taxon>Xylariomycetidae</taxon>
        <taxon>Xylariales</taxon>
        <taxon>Xylariaceae</taxon>
        <taxon>Xylaria</taxon>
    </lineage>
</organism>
<name>A0A9W8N8C5_9PEZI</name>